<reference evidence="1" key="1">
    <citation type="journal article" date="2013" name="BMC Genomics">
        <title>Genomic characterization provides new insight into Salmonella phage diversity.</title>
        <authorList>
            <person name="Moreno Switt A.I."/>
            <person name="Orsi R.H."/>
            <person name="den Bakker H.C."/>
            <person name="Vongkamjan K."/>
            <person name="Altier C."/>
            <person name="Wiedmann M."/>
        </authorList>
    </citation>
    <scope>NUCLEOTIDE SEQUENCE</scope>
</reference>
<evidence type="ECO:0000313" key="1">
    <source>
        <dbReference type="EMBL" id="AGF89037.1"/>
    </source>
</evidence>
<proteinExistence type="predicted"/>
<sequence length="88" mass="9771">RKYIMAMQRIEDMDSLDIESMVSVILEEDHKNPTKYQMTELGDADALWNILNGNKNSGKSAFGLLHGEGQGGFRRGELNIICAGGITR</sequence>
<dbReference type="EMBL" id="KC139562">
    <property type="protein sequence ID" value="AGF89037.1"/>
    <property type="molecule type" value="Genomic_DNA"/>
</dbReference>
<accession>S4TVS5</accession>
<name>S4TVS5_9CAUD</name>
<gene>
    <name evidence="1" type="ORF">SP029_00275</name>
</gene>
<feature type="non-terminal residue" evidence="1">
    <location>
        <position position="1"/>
    </location>
</feature>
<organism evidence="1">
    <name type="scientific">Salmonella phage FSL SP-029</name>
    <dbReference type="NCBI Taxonomy" id="1173767"/>
    <lineage>
        <taxon>Viruses</taxon>
        <taxon>Duplodnaviria</taxon>
        <taxon>Heunggongvirae</taxon>
        <taxon>Uroviricota</taxon>
        <taxon>Caudoviricetes</taxon>
        <taxon>Pantevenvirales</taxon>
        <taxon>Ackermannviridae</taxon>
        <taxon>Cvivirinae</taxon>
        <taxon>Kuttervirus</taxon>
    </lineage>
</organism>
<protein>
    <submittedName>
        <fullName evidence="1">Uncharacterized protein</fullName>
    </submittedName>
</protein>